<accession>A0A0A9EQI1</accession>
<dbReference type="EMBL" id="GBRH01199603">
    <property type="protein sequence ID" value="JAD98292.1"/>
    <property type="molecule type" value="Transcribed_RNA"/>
</dbReference>
<reference evidence="1" key="1">
    <citation type="submission" date="2014-09" db="EMBL/GenBank/DDBJ databases">
        <authorList>
            <person name="Magalhaes I.L.F."/>
            <person name="Oliveira U."/>
            <person name="Santos F.R."/>
            <person name="Vidigal T.H.D.A."/>
            <person name="Brescovit A.D."/>
            <person name="Santos A.J."/>
        </authorList>
    </citation>
    <scope>NUCLEOTIDE SEQUENCE</scope>
    <source>
        <tissue evidence="1">Shoot tissue taken approximately 20 cm above the soil surface</tissue>
    </source>
</reference>
<dbReference type="AlphaFoldDB" id="A0A0A9EQI1"/>
<sequence>MTTPKLSHSSLCGEAEDSEVSDLSLLLQLSDDIESLSLSGPRLSACSSSSTFSAAVASNGLQFQPMSIASQSASIACGTISSSLGESIPTCCRNACH</sequence>
<proteinExistence type="predicted"/>
<organism evidence="1">
    <name type="scientific">Arundo donax</name>
    <name type="common">Giant reed</name>
    <name type="synonym">Donax arundinaceus</name>
    <dbReference type="NCBI Taxonomy" id="35708"/>
    <lineage>
        <taxon>Eukaryota</taxon>
        <taxon>Viridiplantae</taxon>
        <taxon>Streptophyta</taxon>
        <taxon>Embryophyta</taxon>
        <taxon>Tracheophyta</taxon>
        <taxon>Spermatophyta</taxon>
        <taxon>Magnoliopsida</taxon>
        <taxon>Liliopsida</taxon>
        <taxon>Poales</taxon>
        <taxon>Poaceae</taxon>
        <taxon>PACMAD clade</taxon>
        <taxon>Arundinoideae</taxon>
        <taxon>Arundineae</taxon>
        <taxon>Arundo</taxon>
    </lineage>
</organism>
<reference evidence="1" key="2">
    <citation type="journal article" date="2015" name="Data Brief">
        <title>Shoot transcriptome of the giant reed, Arundo donax.</title>
        <authorList>
            <person name="Barrero R.A."/>
            <person name="Guerrero F.D."/>
            <person name="Moolhuijzen P."/>
            <person name="Goolsby J.A."/>
            <person name="Tidwell J."/>
            <person name="Bellgard S.E."/>
            <person name="Bellgard M.I."/>
        </authorList>
    </citation>
    <scope>NUCLEOTIDE SEQUENCE</scope>
    <source>
        <tissue evidence="1">Shoot tissue taken approximately 20 cm above the soil surface</tissue>
    </source>
</reference>
<protein>
    <submittedName>
        <fullName evidence="1">Uncharacterized protein</fullName>
    </submittedName>
</protein>
<name>A0A0A9EQI1_ARUDO</name>
<evidence type="ECO:0000313" key="1">
    <source>
        <dbReference type="EMBL" id="JAD98292.1"/>
    </source>
</evidence>